<dbReference type="Gene3D" id="3.30.420.10">
    <property type="entry name" value="Ribonuclease H-like superfamily/Ribonuclease H"/>
    <property type="match status" value="1"/>
</dbReference>
<dbReference type="GO" id="GO:0003676">
    <property type="term" value="F:nucleic acid binding"/>
    <property type="evidence" value="ECO:0007669"/>
    <property type="project" value="InterPro"/>
</dbReference>
<keyword evidence="2" id="KW-1185">Reference proteome</keyword>
<reference evidence="2" key="1">
    <citation type="submission" date="2021-01" db="EMBL/GenBank/DDBJ databases">
        <title>Caligus Genome Assembly.</title>
        <authorList>
            <person name="Gallardo-Escarate C."/>
        </authorList>
    </citation>
    <scope>NUCLEOTIDE SEQUENCE [LARGE SCALE GENOMIC DNA]</scope>
</reference>
<dbReference type="InterPro" id="IPR036397">
    <property type="entry name" value="RNaseH_sf"/>
</dbReference>
<dbReference type="AlphaFoldDB" id="A0A7T8JXB2"/>
<name>A0A7T8JXB2_CALRO</name>
<dbReference type="Proteomes" id="UP000595437">
    <property type="component" value="Chromosome 13"/>
</dbReference>
<dbReference type="EMBL" id="CP045902">
    <property type="protein sequence ID" value="QQP38543.1"/>
    <property type="molecule type" value="Genomic_DNA"/>
</dbReference>
<proteinExistence type="predicted"/>
<protein>
    <submittedName>
        <fullName evidence="1">Uncharacterized protein</fullName>
    </submittedName>
</protein>
<sequence>MKFWPKDFWPPQSLDLNPLDYRVWWQVVSKTCRVFHGNVKDLKASVDKEWMP</sequence>
<accession>A0A7T8JXB2</accession>
<evidence type="ECO:0000313" key="1">
    <source>
        <dbReference type="EMBL" id="QQP38543.1"/>
    </source>
</evidence>
<dbReference type="OrthoDB" id="10006939at2759"/>
<organism evidence="1 2">
    <name type="scientific">Caligus rogercresseyi</name>
    <name type="common">Sea louse</name>
    <dbReference type="NCBI Taxonomy" id="217165"/>
    <lineage>
        <taxon>Eukaryota</taxon>
        <taxon>Metazoa</taxon>
        <taxon>Ecdysozoa</taxon>
        <taxon>Arthropoda</taxon>
        <taxon>Crustacea</taxon>
        <taxon>Multicrustacea</taxon>
        <taxon>Hexanauplia</taxon>
        <taxon>Copepoda</taxon>
        <taxon>Siphonostomatoida</taxon>
        <taxon>Caligidae</taxon>
        <taxon>Caligus</taxon>
    </lineage>
</organism>
<evidence type="ECO:0000313" key="2">
    <source>
        <dbReference type="Proteomes" id="UP000595437"/>
    </source>
</evidence>
<gene>
    <name evidence="1" type="ORF">FKW44_019141</name>
</gene>